<dbReference type="Gene3D" id="3.40.50.2300">
    <property type="match status" value="1"/>
</dbReference>
<evidence type="ECO:0000313" key="2">
    <source>
        <dbReference type="Proteomes" id="UP000217696"/>
    </source>
</evidence>
<proteinExistence type="predicted"/>
<reference evidence="1 2" key="1">
    <citation type="submission" date="2015-12" db="EMBL/GenBank/DDBJ databases">
        <title>Genome sequence of Aneurinibacillus soli.</title>
        <authorList>
            <person name="Lee J.S."/>
            <person name="Lee K.C."/>
            <person name="Kim K.K."/>
            <person name="Lee B.W."/>
        </authorList>
    </citation>
    <scope>NUCLEOTIDE SEQUENCE [LARGE SCALE GENOMIC DNA]</scope>
    <source>
        <strain evidence="1 2">CB4</strain>
    </source>
</reference>
<dbReference type="EC" id="3.1.4.52" evidence="1"/>
<dbReference type="InterPro" id="IPR003607">
    <property type="entry name" value="HD/PDEase_dom"/>
</dbReference>
<dbReference type="GO" id="GO:0071111">
    <property type="term" value="F:cyclic-guanylate-specific phosphodiesterase activity"/>
    <property type="evidence" value="ECO:0007669"/>
    <property type="project" value="UniProtKB-EC"/>
</dbReference>
<dbReference type="KEGG" id="asoc:CB4_03495"/>
<name>A0A0U5BEC2_9BACL</name>
<dbReference type="PANTHER" id="PTHR45228">
    <property type="entry name" value="CYCLIC DI-GMP PHOSPHODIESTERASE TM_0186-RELATED"/>
    <property type="match status" value="1"/>
</dbReference>
<accession>A0A0U5BEC2</accession>
<dbReference type="Proteomes" id="UP000217696">
    <property type="component" value="Chromosome"/>
</dbReference>
<dbReference type="SMART" id="SM00471">
    <property type="entry name" value="HDc"/>
    <property type="match status" value="1"/>
</dbReference>
<dbReference type="SUPFAM" id="SSF52172">
    <property type="entry name" value="CheY-like"/>
    <property type="match status" value="1"/>
</dbReference>
<dbReference type="Gene3D" id="1.10.3210.10">
    <property type="entry name" value="Hypothetical protein af1432"/>
    <property type="match status" value="1"/>
</dbReference>
<keyword evidence="2" id="KW-1185">Reference proteome</keyword>
<organism evidence="1 2">
    <name type="scientific">Aneurinibacillus soli</name>
    <dbReference type="NCBI Taxonomy" id="1500254"/>
    <lineage>
        <taxon>Bacteria</taxon>
        <taxon>Bacillati</taxon>
        <taxon>Bacillota</taxon>
        <taxon>Bacilli</taxon>
        <taxon>Bacillales</taxon>
        <taxon>Paenibacillaceae</taxon>
        <taxon>Aneurinibacillus group</taxon>
        <taxon>Aneurinibacillus</taxon>
    </lineage>
</organism>
<evidence type="ECO:0000313" key="1">
    <source>
        <dbReference type="EMBL" id="BAU29308.1"/>
    </source>
</evidence>
<protein>
    <submittedName>
        <fullName evidence="1">Cyclic di-GMP phosphodiesterase response regulator RpfG</fullName>
        <ecNumber evidence="1">3.1.4.52</ecNumber>
    </submittedName>
</protein>
<dbReference type="InterPro" id="IPR037522">
    <property type="entry name" value="HD_GYP_dom"/>
</dbReference>
<sequence length="354" mass="40320">MRAPALYREASILIVSANEEKWKQLLGGYGYECTTTIHNTDMLAELPSDFCPDLLLLDIGKRWTEHTVWLSCIYSYYPNEYIPVIMAGEEKDERYCLQALDEGVRDLIHMPIRERDAMLRIRNALEIRWLNRAVQAQKRELEIRTHKMYKSQYELVRLLGNAAEYRDNDTGLHVTRMSRYTSCLGAAAGLPAIECELLLQASSLHDIGKIGIPDSILLKKGMLTEEEWKIMQTHTIIGARILGGSSYRLLQLAEIIALTHHEKWDGSGYPNQLKEDEIPLVGQLTAISDVFDALTSDRPYKKAWTVQEARAEIIQGSGTHFNPDLVTLFVDTFDELVSIKEQYNECLVTKLASV</sequence>
<dbReference type="Pfam" id="PF13487">
    <property type="entry name" value="HD_5"/>
    <property type="match status" value="1"/>
</dbReference>
<keyword evidence="1" id="KW-0378">Hydrolase</keyword>
<dbReference type="PANTHER" id="PTHR45228:SF1">
    <property type="entry name" value="CYCLIC DI-GMP PHOSPHODIESTERASE TM_0186"/>
    <property type="match status" value="1"/>
</dbReference>
<dbReference type="CDD" id="cd00077">
    <property type="entry name" value="HDc"/>
    <property type="match status" value="1"/>
</dbReference>
<dbReference type="OrthoDB" id="9759601at2"/>
<dbReference type="RefSeq" id="WP_096466994.1">
    <property type="nucleotide sequence ID" value="NZ_AP017312.1"/>
</dbReference>
<dbReference type="InterPro" id="IPR011006">
    <property type="entry name" value="CheY-like_superfamily"/>
</dbReference>
<dbReference type="AlphaFoldDB" id="A0A0U5BEC2"/>
<dbReference type="SUPFAM" id="SSF109604">
    <property type="entry name" value="HD-domain/PDEase-like"/>
    <property type="match status" value="1"/>
</dbReference>
<dbReference type="PROSITE" id="PS51832">
    <property type="entry name" value="HD_GYP"/>
    <property type="match status" value="1"/>
</dbReference>
<dbReference type="InterPro" id="IPR052020">
    <property type="entry name" value="Cyclic_di-GMP/3'3'-cGAMP_PDE"/>
</dbReference>
<dbReference type="EMBL" id="AP017312">
    <property type="protein sequence ID" value="BAU29308.1"/>
    <property type="molecule type" value="Genomic_DNA"/>
</dbReference>
<gene>
    <name evidence="1" type="primary">rpfG_9</name>
    <name evidence="1" type="ORF">CB4_03495</name>
</gene>